<accession>A0AAD4UMI7</accession>
<proteinExistence type="predicted"/>
<sequence length="145" mass="16014">MEQRRGCGGVGPGACQLLNVMLPRAPTQSSMKERSPIQNTSSRLNVDEDKYVCPKLWQRCPKHTNLLLCGTPQNVNVKSSGIQFSVSSHSISLAIQIGVRRSEMNEDCKGDGEPEPRVSYDSLSLNSQAKDSGTGRYVYNKKKKK</sequence>
<evidence type="ECO:0000313" key="3">
    <source>
        <dbReference type="Proteomes" id="UP001214576"/>
    </source>
</evidence>
<evidence type="ECO:0000313" key="2">
    <source>
        <dbReference type="EMBL" id="KAI4546499.1"/>
    </source>
</evidence>
<dbReference type="AlphaFoldDB" id="A0AAD4UMI7"/>
<feature type="region of interest" description="Disordered" evidence="1">
    <location>
        <begin position="104"/>
        <end position="145"/>
    </location>
</feature>
<dbReference type="Proteomes" id="UP001214576">
    <property type="component" value="Unassembled WGS sequence"/>
</dbReference>
<dbReference type="EMBL" id="JAKZEL010000002">
    <property type="protein sequence ID" value="KAI4546499.1"/>
    <property type="molecule type" value="Genomic_DNA"/>
</dbReference>
<comment type="caution">
    <text evidence="2">The sequence shown here is derived from an EMBL/GenBank/DDBJ whole genome shotgun (WGS) entry which is preliminary data.</text>
</comment>
<evidence type="ECO:0000256" key="1">
    <source>
        <dbReference type="SAM" id="MobiDB-lite"/>
    </source>
</evidence>
<feature type="compositionally biased region" description="Polar residues" evidence="1">
    <location>
        <begin position="121"/>
        <end position="131"/>
    </location>
</feature>
<organism evidence="2 3">
    <name type="scientific">Ovis ammon polii</name>
    <dbReference type="NCBI Taxonomy" id="230172"/>
    <lineage>
        <taxon>Eukaryota</taxon>
        <taxon>Metazoa</taxon>
        <taxon>Chordata</taxon>
        <taxon>Craniata</taxon>
        <taxon>Vertebrata</taxon>
        <taxon>Euteleostomi</taxon>
        <taxon>Mammalia</taxon>
        <taxon>Eutheria</taxon>
        <taxon>Laurasiatheria</taxon>
        <taxon>Artiodactyla</taxon>
        <taxon>Ruminantia</taxon>
        <taxon>Pecora</taxon>
        <taxon>Bovidae</taxon>
        <taxon>Caprinae</taxon>
        <taxon>Ovis</taxon>
    </lineage>
</organism>
<reference evidence="2" key="1">
    <citation type="submission" date="2022-03" db="EMBL/GenBank/DDBJ databases">
        <title>Genomic analyses of argali, domestic sheep and their hybrids provide insights into chromosomal evolution, heterosis and genetic basis of agronomic traits.</title>
        <authorList>
            <person name="Li M."/>
        </authorList>
    </citation>
    <scope>NUCLEOTIDE SEQUENCE</scope>
    <source>
        <strain evidence="2">CAU-MHL-2022a</strain>
        <tissue evidence="2">Skin</tissue>
    </source>
</reference>
<protein>
    <submittedName>
        <fullName evidence="2">Uncharacterized protein</fullName>
    </submittedName>
</protein>
<name>A0AAD4UMI7_OVIAM</name>
<feature type="compositionally biased region" description="Basic and acidic residues" evidence="1">
    <location>
        <begin position="104"/>
        <end position="118"/>
    </location>
</feature>
<gene>
    <name evidence="2" type="ORF">MG293_003054</name>
</gene>
<keyword evidence="3" id="KW-1185">Reference proteome</keyword>